<feature type="region of interest" description="Disordered" evidence="1">
    <location>
        <begin position="298"/>
        <end position="319"/>
    </location>
</feature>
<feature type="compositionally biased region" description="Basic residues" evidence="1">
    <location>
        <begin position="159"/>
        <end position="172"/>
    </location>
</feature>
<sequence length="319" mass="34200">MDMLSQNASTPLPSLPAPVAQKPRPTSTLSFPLPRNLILSPSDSDSDSATNTPPLSPSLSISSSGSSALSDSEEVDFSDLDLQNGAAQLRDRHHRASPILRTGSRRVRDLCGAEQGQLVREERGEGSGGGRGMITAARHGASSKIEGGHVEEPDGGSVTRRRSAKQKSHVRSRLKVRFALPEPAVMIADQSMEPRECDQQRQHSAEVDQVHDAALKAFKHKISLLSSPAPPAAPPPPKASNIMLSDATSKDGWHRRKDRVVSGDPSAPANQGGAFPMRYSYLTESWQTHANIAAAATPATTGRRVSDRVRGDDGGWSWF</sequence>
<feature type="region of interest" description="Disordered" evidence="1">
    <location>
        <begin position="113"/>
        <end position="172"/>
    </location>
</feature>
<name>A0A0N1HS74_9EURO</name>
<dbReference type="VEuPathDB" id="FungiDB:AB675_9056"/>
<feature type="compositionally biased region" description="Low complexity" evidence="1">
    <location>
        <begin position="57"/>
        <end position="70"/>
    </location>
</feature>
<evidence type="ECO:0000256" key="1">
    <source>
        <dbReference type="SAM" id="MobiDB-lite"/>
    </source>
</evidence>
<dbReference type="RefSeq" id="XP_018001348.1">
    <property type="nucleotide sequence ID" value="XM_018149559.1"/>
</dbReference>
<keyword evidence="3" id="KW-1185">Reference proteome</keyword>
<feature type="compositionally biased region" description="Polar residues" evidence="1">
    <location>
        <begin position="1"/>
        <end position="12"/>
    </location>
</feature>
<dbReference type="AlphaFoldDB" id="A0A0N1HS74"/>
<organism evidence="2 3">
    <name type="scientific">Cyphellophora attinorum</name>
    <dbReference type="NCBI Taxonomy" id="1664694"/>
    <lineage>
        <taxon>Eukaryota</taxon>
        <taxon>Fungi</taxon>
        <taxon>Dikarya</taxon>
        <taxon>Ascomycota</taxon>
        <taxon>Pezizomycotina</taxon>
        <taxon>Eurotiomycetes</taxon>
        <taxon>Chaetothyriomycetidae</taxon>
        <taxon>Chaetothyriales</taxon>
        <taxon>Cyphellophoraceae</taxon>
        <taxon>Cyphellophora</taxon>
    </lineage>
</organism>
<comment type="caution">
    <text evidence="2">The sequence shown here is derived from an EMBL/GenBank/DDBJ whole genome shotgun (WGS) entry which is preliminary data.</text>
</comment>
<evidence type="ECO:0000313" key="3">
    <source>
        <dbReference type="Proteomes" id="UP000038010"/>
    </source>
</evidence>
<dbReference type="EMBL" id="LFJN01000009">
    <property type="protein sequence ID" value="KPI41385.1"/>
    <property type="molecule type" value="Genomic_DNA"/>
</dbReference>
<reference evidence="2 3" key="1">
    <citation type="submission" date="2015-06" db="EMBL/GenBank/DDBJ databases">
        <title>Draft genome of the ant-associated black yeast Phialophora attae CBS 131958.</title>
        <authorList>
            <person name="Moreno L.F."/>
            <person name="Stielow B.J."/>
            <person name="de Hoog S."/>
            <person name="Vicente V.A."/>
            <person name="Weiss V.A."/>
            <person name="de Vries M."/>
            <person name="Cruz L.M."/>
            <person name="Souza E.M."/>
        </authorList>
    </citation>
    <scope>NUCLEOTIDE SEQUENCE [LARGE SCALE GENOMIC DNA]</scope>
    <source>
        <strain evidence="2 3">CBS 131958</strain>
    </source>
</reference>
<protein>
    <submittedName>
        <fullName evidence="2">Uncharacterized protein</fullName>
    </submittedName>
</protein>
<evidence type="ECO:0000313" key="2">
    <source>
        <dbReference type="EMBL" id="KPI41385.1"/>
    </source>
</evidence>
<feature type="region of interest" description="Disordered" evidence="1">
    <location>
        <begin position="249"/>
        <end position="269"/>
    </location>
</feature>
<feature type="region of interest" description="Disordered" evidence="1">
    <location>
        <begin position="1"/>
        <end position="75"/>
    </location>
</feature>
<gene>
    <name evidence="2" type="ORF">AB675_9056</name>
</gene>
<proteinExistence type="predicted"/>
<dbReference type="GeneID" id="28741439"/>
<feature type="compositionally biased region" description="Basic and acidic residues" evidence="1">
    <location>
        <begin position="304"/>
        <end position="313"/>
    </location>
</feature>
<accession>A0A0N1HS74</accession>
<dbReference type="Proteomes" id="UP000038010">
    <property type="component" value="Unassembled WGS sequence"/>
</dbReference>